<comment type="caution">
    <text evidence="1">The sequence shown here is derived from an EMBL/GenBank/DDBJ whole genome shotgun (WGS) entry which is preliminary data.</text>
</comment>
<organism evidence="1 2">
    <name type="scientific">Paramecium octaurelia</name>
    <dbReference type="NCBI Taxonomy" id="43137"/>
    <lineage>
        <taxon>Eukaryota</taxon>
        <taxon>Sar</taxon>
        <taxon>Alveolata</taxon>
        <taxon>Ciliophora</taxon>
        <taxon>Intramacronucleata</taxon>
        <taxon>Oligohymenophorea</taxon>
        <taxon>Peniculida</taxon>
        <taxon>Parameciidae</taxon>
        <taxon>Paramecium</taxon>
    </lineage>
</organism>
<gene>
    <name evidence="1" type="ORF">POCTA_138.1.T0150379</name>
</gene>
<evidence type="ECO:0000313" key="1">
    <source>
        <dbReference type="EMBL" id="CAD8144047.1"/>
    </source>
</evidence>
<name>A0A8S1SXS9_PAROT</name>
<evidence type="ECO:0000313" key="2">
    <source>
        <dbReference type="Proteomes" id="UP000683925"/>
    </source>
</evidence>
<accession>A0A8S1SXS9</accession>
<keyword evidence="2" id="KW-1185">Reference proteome</keyword>
<reference evidence="1" key="1">
    <citation type="submission" date="2021-01" db="EMBL/GenBank/DDBJ databases">
        <authorList>
            <consortium name="Genoscope - CEA"/>
            <person name="William W."/>
        </authorList>
    </citation>
    <scope>NUCLEOTIDE SEQUENCE</scope>
</reference>
<protein>
    <submittedName>
        <fullName evidence="1">Uncharacterized protein</fullName>
    </submittedName>
</protein>
<dbReference type="Proteomes" id="UP000683925">
    <property type="component" value="Unassembled WGS sequence"/>
</dbReference>
<dbReference type="AlphaFoldDB" id="A0A8S1SXS9"/>
<proteinExistence type="predicted"/>
<dbReference type="EMBL" id="CAJJDP010000015">
    <property type="protein sequence ID" value="CAD8144047.1"/>
    <property type="molecule type" value="Genomic_DNA"/>
</dbReference>
<sequence>MKRSTDSLESTETIYYDSTLSLNSGFQQVSINNKSL</sequence>